<keyword evidence="1" id="KW-0472">Membrane</keyword>
<keyword evidence="1" id="KW-1133">Transmembrane helix</keyword>
<organism evidence="2 3">
    <name type="scientific">Patellaria atrata CBS 101060</name>
    <dbReference type="NCBI Taxonomy" id="1346257"/>
    <lineage>
        <taxon>Eukaryota</taxon>
        <taxon>Fungi</taxon>
        <taxon>Dikarya</taxon>
        <taxon>Ascomycota</taxon>
        <taxon>Pezizomycotina</taxon>
        <taxon>Dothideomycetes</taxon>
        <taxon>Dothideomycetes incertae sedis</taxon>
        <taxon>Patellariales</taxon>
        <taxon>Patellariaceae</taxon>
        <taxon>Patellaria</taxon>
    </lineage>
</organism>
<dbReference type="Gene3D" id="6.10.110.10">
    <property type="match status" value="1"/>
</dbReference>
<name>A0A9P4SCG8_9PEZI</name>
<comment type="caution">
    <text evidence="2">The sequence shown here is derived from an EMBL/GenBank/DDBJ whole genome shotgun (WGS) entry which is preliminary data.</text>
</comment>
<gene>
    <name evidence="2" type="ORF">M501DRAFT_1031034</name>
</gene>
<dbReference type="Proteomes" id="UP000799429">
    <property type="component" value="Unassembled WGS sequence"/>
</dbReference>
<feature type="transmembrane region" description="Helical" evidence="1">
    <location>
        <begin position="118"/>
        <end position="135"/>
    </location>
</feature>
<keyword evidence="1" id="KW-0812">Transmembrane</keyword>
<dbReference type="InterPro" id="IPR038213">
    <property type="entry name" value="IFI6/IFI27-like_sf"/>
</dbReference>
<evidence type="ECO:0000256" key="1">
    <source>
        <dbReference type="SAM" id="Phobius"/>
    </source>
</evidence>
<proteinExistence type="predicted"/>
<accession>A0A9P4SCG8</accession>
<protein>
    <submittedName>
        <fullName evidence="2">Uncharacterized protein</fullName>
    </submittedName>
</protein>
<dbReference type="EMBL" id="MU006094">
    <property type="protein sequence ID" value="KAF2839854.1"/>
    <property type="molecule type" value="Genomic_DNA"/>
</dbReference>
<dbReference type="OrthoDB" id="440424at2759"/>
<feature type="transmembrane region" description="Helical" evidence="1">
    <location>
        <begin position="141"/>
        <end position="165"/>
    </location>
</feature>
<feature type="transmembrane region" description="Helical" evidence="1">
    <location>
        <begin position="186"/>
        <end position="208"/>
    </location>
</feature>
<sequence length="219" mass="24116">MAPAMENIKSFIVENGEKLAAVSSENIHGPLKAAYAKFINEAKVPEHLQENFKSFISENREKLAAASTENIEEPLKEAYSKLINSTHAAKITETIDTISAIRWHEVAEPIKGWIHEHLFLTGCLIILPATFMILLRAPQLIYVPLLRILGFTFWGIRAFSVASFVQIPSTTARGIFAILQSAGMGGYGVSIVAAATRVVVVVIVWLILLSMMGWGPWAK</sequence>
<keyword evidence="3" id="KW-1185">Reference proteome</keyword>
<evidence type="ECO:0000313" key="2">
    <source>
        <dbReference type="EMBL" id="KAF2839854.1"/>
    </source>
</evidence>
<dbReference type="AlphaFoldDB" id="A0A9P4SCG8"/>
<evidence type="ECO:0000313" key="3">
    <source>
        <dbReference type="Proteomes" id="UP000799429"/>
    </source>
</evidence>
<reference evidence="2" key="1">
    <citation type="journal article" date="2020" name="Stud. Mycol.">
        <title>101 Dothideomycetes genomes: a test case for predicting lifestyles and emergence of pathogens.</title>
        <authorList>
            <person name="Haridas S."/>
            <person name="Albert R."/>
            <person name="Binder M."/>
            <person name="Bloem J."/>
            <person name="Labutti K."/>
            <person name="Salamov A."/>
            <person name="Andreopoulos B."/>
            <person name="Baker S."/>
            <person name="Barry K."/>
            <person name="Bills G."/>
            <person name="Bluhm B."/>
            <person name="Cannon C."/>
            <person name="Castanera R."/>
            <person name="Culley D."/>
            <person name="Daum C."/>
            <person name="Ezra D."/>
            <person name="Gonzalez J."/>
            <person name="Henrissat B."/>
            <person name="Kuo A."/>
            <person name="Liang C."/>
            <person name="Lipzen A."/>
            <person name="Lutzoni F."/>
            <person name="Magnuson J."/>
            <person name="Mondo S."/>
            <person name="Nolan M."/>
            <person name="Ohm R."/>
            <person name="Pangilinan J."/>
            <person name="Park H.-J."/>
            <person name="Ramirez L."/>
            <person name="Alfaro M."/>
            <person name="Sun H."/>
            <person name="Tritt A."/>
            <person name="Yoshinaga Y."/>
            <person name="Zwiers L.-H."/>
            <person name="Turgeon B."/>
            <person name="Goodwin S."/>
            <person name="Spatafora J."/>
            <person name="Crous P."/>
            <person name="Grigoriev I."/>
        </authorList>
    </citation>
    <scope>NUCLEOTIDE SEQUENCE</scope>
    <source>
        <strain evidence="2">CBS 101060</strain>
    </source>
</reference>